<keyword evidence="2" id="KW-1185">Reference proteome</keyword>
<accession>A0ACB5S5K4</accession>
<organism evidence="1 2">
    <name type="scientific">Neofusicoccum parvum</name>
    <dbReference type="NCBI Taxonomy" id="310453"/>
    <lineage>
        <taxon>Eukaryota</taxon>
        <taxon>Fungi</taxon>
        <taxon>Dikarya</taxon>
        <taxon>Ascomycota</taxon>
        <taxon>Pezizomycotina</taxon>
        <taxon>Dothideomycetes</taxon>
        <taxon>Dothideomycetes incertae sedis</taxon>
        <taxon>Botryosphaeriales</taxon>
        <taxon>Botryosphaeriaceae</taxon>
        <taxon>Neofusicoccum</taxon>
    </lineage>
</organism>
<protein>
    <submittedName>
        <fullName evidence="1">Uncharacterized protein</fullName>
    </submittedName>
</protein>
<sequence length="267" mass="28243">MPLCTLHLLTLSTPLPDFLASLSTTSPQPLTTARVIRWIITPTHLSTAPLLAHAWDILLILPTASPALPAALIPHVSHRWTVTFGVPSRLLTAYAATNARLLHPPRAPPPLTGALDRALAHPARSAQRLELSGELADWMRGHGDGATGGGAVSMLNLLAFREGGKDDYVRYGRAFAEGAGGARGAVAKVVGTVVADGGGEGDGEKGGKVWDEVALAHYPSIWHFADVVASEEYQAVNRKYRLGSLKDTFILCTSELGLAEGGGREKL</sequence>
<comment type="caution">
    <text evidence="1">The sequence shown here is derived from an EMBL/GenBank/DDBJ whole genome shotgun (WGS) entry which is preliminary data.</text>
</comment>
<name>A0ACB5S5K4_9PEZI</name>
<dbReference type="Proteomes" id="UP001165186">
    <property type="component" value="Unassembled WGS sequence"/>
</dbReference>
<evidence type="ECO:0000313" key="1">
    <source>
        <dbReference type="EMBL" id="GME28033.1"/>
    </source>
</evidence>
<dbReference type="EMBL" id="BSXG01000043">
    <property type="protein sequence ID" value="GME28033.1"/>
    <property type="molecule type" value="Genomic_DNA"/>
</dbReference>
<evidence type="ECO:0000313" key="2">
    <source>
        <dbReference type="Proteomes" id="UP001165186"/>
    </source>
</evidence>
<reference evidence="1" key="1">
    <citation type="submission" date="2024-09" db="EMBL/GenBank/DDBJ databases">
        <title>Draft Genome Sequences of Neofusicoccum parvum.</title>
        <authorList>
            <person name="Ashida A."/>
            <person name="Camagna M."/>
            <person name="Tanaka A."/>
            <person name="Takemoto D."/>
        </authorList>
    </citation>
    <scope>NUCLEOTIDE SEQUENCE</scope>
    <source>
        <strain evidence="1">PPO83</strain>
    </source>
</reference>
<gene>
    <name evidence="1" type="primary">g5532</name>
    <name evidence="1" type="ORF">NpPPO83_00005532</name>
</gene>
<proteinExistence type="predicted"/>